<comment type="subunit">
    <text evidence="3">Homotetramer.</text>
</comment>
<dbReference type="Pfam" id="PF19304">
    <property type="entry name" value="PGDH_inter"/>
    <property type="match status" value="1"/>
</dbReference>
<reference evidence="17" key="1">
    <citation type="submission" date="2008-11" db="EMBL/GenBank/DDBJ databases">
        <title>Preliminary survey of the transcriptome of Chironex fleckeri (box jellyfish).</title>
        <authorList>
            <person name="Brinkman D.L."/>
            <person name="Burnell J.N."/>
        </authorList>
    </citation>
    <scope>NUCLEOTIDE SEQUENCE</scope>
    <source>
        <tissue evidence="17">Tentacle</tissue>
    </source>
</reference>
<feature type="domain" description="D-isomer specific 2-hydroxyacid dehydrogenase catalytic" evidence="14">
    <location>
        <begin position="9"/>
        <end position="319"/>
    </location>
</feature>
<feature type="domain" description="D-3-phosphoglycerate dehydrogenase ASB" evidence="16">
    <location>
        <begin position="331"/>
        <end position="439"/>
    </location>
</feature>
<dbReference type="Pfam" id="PF02826">
    <property type="entry name" value="2-Hacid_dh_C"/>
    <property type="match status" value="1"/>
</dbReference>
<evidence type="ECO:0000256" key="1">
    <source>
        <dbReference type="ARBA" id="ARBA00005216"/>
    </source>
</evidence>
<name>D1FX73_CHIFL</name>
<dbReference type="InterPro" id="IPR029009">
    <property type="entry name" value="ASB_dom_sf"/>
</dbReference>
<evidence type="ECO:0000259" key="15">
    <source>
        <dbReference type="Pfam" id="PF02826"/>
    </source>
</evidence>
<dbReference type="Pfam" id="PF00389">
    <property type="entry name" value="2-Hacid_dh"/>
    <property type="match status" value="1"/>
</dbReference>
<dbReference type="NCBIfam" id="TIGR01327">
    <property type="entry name" value="PGDH"/>
    <property type="match status" value="1"/>
</dbReference>
<comment type="catalytic activity">
    <reaction evidence="12 13">
        <text>(2R)-3-phosphoglycerate + NAD(+) = 3-phosphooxypyruvate + NADH + H(+)</text>
        <dbReference type="Rhea" id="RHEA:12641"/>
        <dbReference type="ChEBI" id="CHEBI:15378"/>
        <dbReference type="ChEBI" id="CHEBI:18110"/>
        <dbReference type="ChEBI" id="CHEBI:57540"/>
        <dbReference type="ChEBI" id="CHEBI:57945"/>
        <dbReference type="ChEBI" id="CHEBI:58272"/>
        <dbReference type="EC" id="1.1.1.95"/>
    </reaction>
</comment>
<dbReference type="SUPFAM" id="SSF143548">
    <property type="entry name" value="Serine metabolism enzymes domain"/>
    <property type="match status" value="1"/>
</dbReference>
<dbReference type="GO" id="GO:0051287">
    <property type="term" value="F:NAD binding"/>
    <property type="evidence" value="ECO:0007669"/>
    <property type="project" value="UniProtKB-UniRule"/>
</dbReference>
<evidence type="ECO:0000256" key="13">
    <source>
        <dbReference type="RuleBase" id="RU363003"/>
    </source>
</evidence>
<evidence type="ECO:0000259" key="16">
    <source>
        <dbReference type="Pfam" id="PF19304"/>
    </source>
</evidence>
<keyword evidence="11 13" id="KW-0718">Serine biosynthesis</keyword>
<dbReference type="PROSITE" id="PS00065">
    <property type="entry name" value="D_2_HYDROXYACID_DH_1"/>
    <property type="match status" value="1"/>
</dbReference>
<dbReference type="SUPFAM" id="SSF52283">
    <property type="entry name" value="Formate/glycerate dehydrogenase catalytic domain-like"/>
    <property type="match status" value="1"/>
</dbReference>
<dbReference type="PANTHER" id="PTHR42938">
    <property type="entry name" value="FORMATE DEHYDROGENASE 1"/>
    <property type="match status" value="1"/>
</dbReference>
<dbReference type="FunFam" id="3.40.50.720:FF:000021">
    <property type="entry name" value="D-3-phosphoglycerate dehydrogenase"/>
    <property type="match status" value="1"/>
</dbReference>
<proteinExistence type="evidence at transcript level"/>
<dbReference type="InterPro" id="IPR036291">
    <property type="entry name" value="NAD(P)-bd_dom_sf"/>
</dbReference>
<evidence type="ECO:0000256" key="10">
    <source>
        <dbReference type="ARBA" id="ARBA00023027"/>
    </source>
</evidence>
<dbReference type="AlphaFoldDB" id="D1FX73"/>
<dbReference type="InterPro" id="IPR006139">
    <property type="entry name" value="D-isomer_2_OHA_DH_cat_dom"/>
</dbReference>
<keyword evidence="10 13" id="KW-0520">NAD</keyword>
<evidence type="ECO:0000256" key="8">
    <source>
        <dbReference type="ARBA" id="ARBA00022990"/>
    </source>
</evidence>
<dbReference type="InterPro" id="IPR006236">
    <property type="entry name" value="PGDH"/>
</dbReference>
<dbReference type="PROSITE" id="PS00671">
    <property type="entry name" value="D_2_HYDROXYACID_DH_3"/>
    <property type="match status" value="1"/>
</dbReference>
<dbReference type="UniPathway" id="UPA00135">
    <property type="reaction ID" value="UER00196"/>
</dbReference>
<comment type="similarity">
    <text evidence="2 13">Belongs to the D-isomer specific 2-hydroxyacid dehydrogenase family.</text>
</comment>
<dbReference type="EMBL" id="FJ460242">
    <property type="protein sequence ID" value="ACS12894.1"/>
    <property type="molecule type" value="mRNA"/>
</dbReference>
<dbReference type="Gene3D" id="3.40.50.720">
    <property type="entry name" value="NAD(P)-binding Rossmann-like Domain"/>
    <property type="match status" value="2"/>
</dbReference>
<accession>D1FX73</accession>
<protein>
    <recommendedName>
        <fullName evidence="5 13">D-3-phosphoglycerate dehydrogenase</fullName>
        <ecNumber evidence="4 13">1.1.1.95</ecNumber>
    </recommendedName>
</protein>
<dbReference type="GO" id="GO:0006564">
    <property type="term" value="P:L-serine biosynthetic process"/>
    <property type="evidence" value="ECO:0007669"/>
    <property type="project" value="UniProtKB-KW"/>
</dbReference>
<evidence type="ECO:0000256" key="3">
    <source>
        <dbReference type="ARBA" id="ARBA00011881"/>
    </source>
</evidence>
<sequence length="520" mass="54939">MADLTIKRVLISDKVDEVCKTIFESNKINVDYRPGISKEELLAIIKDYDCLVVRSATKVTAEVFSAAPNLKLVGRAGTGVDNIDLKAATNNGVFVMNTPGGNTMSAAEHTCAMMFSLARHIPQGYMSMQEGKWERSKFMGCELKGKTLGIIGLGRIGKEVALRMQACEMRTVGYDPIVPKEAAAEFGVEFMELEEMWPIVDFITVHTPLIPQTKGLVNAKTFDKCKKTIRVINVARGGIIDESDLLDALNAGKCAGAGLDVFSSEPPSGVVSELVKHPRVVCTPHLGASTAEAQVRVAKEIAEQIVDACNGKTAVGLVNAPAISEAGKEDVKPWMALGQALGAVLCKISPTLPKLVNIKTRGEKPKGLTRALTSAVSLGLLKFQGGNINLLNAPSVAKEKGIQIQVSDDVVQKCCFSTCLSLSSDNGTVQASGTVLDNKAVLTNCLGVALDNPLILGNCLVIGSGKLSEKSSLISALVGKITSVKAFVTGADNDRCVIAASVAEVCEEAIGNGFCCISLV</sequence>
<dbReference type="PANTHER" id="PTHR42938:SF22">
    <property type="entry name" value="D-3-PHOSPHOGLYCERATE DEHYDROGENASE"/>
    <property type="match status" value="1"/>
</dbReference>
<keyword evidence="8" id="KW-0007">Acetylation</keyword>
<dbReference type="EC" id="1.1.1.95" evidence="4 13"/>
<evidence type="ECO:0000256" key="6">
    <source>
        <dbReference type="ARBA" id="ARBA00022553"/>
    </source>
</evidence>
<feature type="domain" description="D-isomer specific 2-hydroxyacid dehydrogenase NAD-binding" evidence="15">
    <location>
        <begin position="112"/>
        <end position="287"/>
    </location>
</feature>
<dbReference type="InterPro" id="IPR006140">
    <property type="entry name" value="D-isomer_DH_NAD-bd"/>
</dbReference>
<evidence type="ECO:0000256" key="12">
    <source>
        <dbReference type="ARBA" id="ARBA00048731"/>
    </source>
</evidence>
<organism evidence="17">
    <name type="scientific">Chironex fleckeri</name>
    <name type="common">Australian box jellyfish</name>
    <dbReference type="NCBI Taxonomy" id="45396"/>
    <lineage>
        <taxon>Eukaryota</taxon>
        <taxon>Metazoa</taxon>
        <taxon>Cnidaria</taxon>
        <taxon>Cubozoa</taxon>
        <taxon>Chirodropida</taxon>
        <taxon>Chirodropidae</taxon>
        <taxon>Chironex</taxon>
    </lineage>
</organism>
<evidence type="ECO:0000259" key="14">
    <source>
        <dbReference type="Pfam" id="PF00389"/>
    </source>
</evidence>
<evidence type="ECO:0000256" key="4">
    <source>
        <dbReference type="ARBA" id="ARBA00013143"/>
    </source>
</evidence>
<keyword evidence="9 13" id="KW-0560">Oxidoreductase</keyword>
<evidence type="ECO:0000256" key="9">
    <source>
        <dbReference type="ARBA" id="ARBA00023002"/>
    </source>
</evidence>
<evidence type="ECO:0000256" key="7">
    <source>
        <dbReference type="ARBA" id="ARBA00022605"/>
    </source>
</evidence>
<dbReference type="InterPro" id="IPR045626">
    <property type="entry name" value="PGDH_ASB_dom"/>
</dbReference>
<dbReference type="SUPFAM" id="SSF51735">
    <property type="entry name" value="NAD(P)-binding Rossmann-fold domains"/>
    <property type="match status" value="1"/>
</dbReference>
<dbReference type="GO" id="GO:0004617">
    <property type="term" value="F:phosphoglycerate dehydrogenase activity"/>
    <property type="evidence" value="ECO:0007669"/>
    <property type="project" value="UniProtKB-EC"/>
</dbReference>
<dbReference type="InterPro" id="IPR029752">
    <property type="entry name" value="D-isomer_DH_CS1"/>
</dbReference>
<evidence type="ECO:0000256" key="5">
    <source>
        <dbReference type="ARBA" id="ARBA00021582"/>
    </source>
</evidence>
<dbReference type="Gene3D" id="3.30.1330.90">
    <property type="entry name" value="D-3-phosphoglycerate dehydrogenase, domain 3"/>
    <property type="match status" value="1"/>
</dbReference>
<dbReference type="SMR" id="D1FX73"/>
<evidence type="ECO:0000256" key="2">
    <source>
        <dbReference type="ARBA" id="ARBA00005854"/>
    </source>
</evidence>
<comment type="pathway">
    <text evidence="1 13">Amino-acid biosynthesis; L-serine biosynthesis; L-serine from 3-phospho-D-glycerate: step 1/3.</text>
</comment>
<dbReference type="CDD" id="cd12173">
    <property type="entry name" value="PGDH_4"/>
    <property type="match status" value="1"/>
</dbReference>
<keyword evidence="6" id="KW-0597">Phosphoprotein</keyword>
<dbReference type="InterPro" id="IPR029753">
    <property type="entry name" value="D-isomer_DH_CS"/>
</dbReference>
<evidence type="ECO:0000313" key="17">
    <source>
        <dbReference type="EMBL" id="ACS12894.1"/>
    </source>
</evidence>
<keyword evidence="7 13" id="KW-0028">Amino-acid biosynthesis</keyword>
<evidence type="ECO:0000256" key="11">
    <source>
        <dbReference type="ARBA" id="ARBA00023299"/>
    </source>
</evidence>